<gene>
    <name evidence="2" type="ORF">OB236_18075</name>
</gene>
<dbReference type="Proteomes" id="UP001652445">
    <property type="component" value="Unassembled WGS sequence"/>
</dbReference>
<protein>
    <recommendedName>
        <fullName evidence="4">EF-hand domain-containing protein</fullName>
    </recommendedName>
</protein>
<dbReference type="RefSeq" id="WP_262685239.1">
    <property type="nucleotide sequence ID" value="NZ_JAOQIO010000077.1"/>
</dbReference>
<evidence type="ECO:0000313" key="3">
    <source>
        <dbReference type="Proteomes" id="UP001652445"/>
    </source>
</evidence>
<accession>A0ABT2UH95</accession>
<proteinExistence type="predicted"/>
<keyword evidence="3" id="KW-1185">Reference proteome</keyword>
<feature type="region of interest" description="Disordered" evidence="1">
    <location>
        <begin position="1"/>
        <end position="27"/>
    </location>
</feature>
<dbReference type="EMBL" id="JAOQIO010000077">
    <property type="protein sequence ID" value="MCU6794012.1"/>
    <property type="molecule type" value="Genomic_DNA"/>
</dbReference>
<comment type="caution">
    <text evidence="2">The sequence shown here is derived from an EMBL/GenBank/DDBJ whole genome shotgun (WGS) entry which is preliminary data.</text>
</comment>
<evidence type="ECO:0000256" key="1">
    <source>
        <dbReference type="SAM" id="MobiDB-lite"/>
    </source>
</evidence>
<evidence type="ECO:0008006" key="4">
    <source>
        <dbReference type="Google" id="ProtNLM"/>
    </source>
</evidence>
<reference evidence="2 3" key="1">
    <citation type="submission" date="2022-09" db="EMBL/GenBank/DDBJ databases">
        <authorList>
            <person name="Han X.L."/>
            <person name="Wang Q."/>
            <person name="Lu T."/>
        </authorList>
    </citation>
    <scope>NUCLEOTIDE SEQUENCE [LARGE SCALE GENOMIC DNA]</scope>
    <source>
        <strain evidence="2 3">WQ 127069</strain>
    </source>
</reference>
<evidence type="ECO:0000313" key="2">
    <source>
        <dbReference type="EMBL" id="MCU6794012.1"/>
    </source>
</evidence>
<organism evidence="2 3">
    <name type="scientific">Paenibacillus baimaensis</name>
    <dbReference type="NCBI Taxonomy" id="2982185"/>
    <lineage>
        <taxon>Bacteria</taxon>
        <taxon>Bacillati</taxon>
        <taxon>Bacillota</taxon>
        <taxon>Bacilli</taxon>
        <taxon>Bacillales</taxon>
        <taxon>Paenibacillaceae</taxon>
        <taxon>Paenibacillus</taxon>
    </lineage>
</organism>
<name>A0ABT2UH95_9BACL</name>
<sequence length="960" mass="102218">MSERVPDNRSNSQTKTIQTSSPTTEMGIAPVMDSHQLTPARILQLQSTLGNRAVQGLVQRMRNDSSVIQRAGGAGTATPTGGTAVTPTVPSITPAEQRKLDLEAERDIVVPALAVQALGEVREKVKQETTAYLKTDSKAKGIRESVTNKAIADVKSNIDADVTASANEKADAKKYAAQHAESSGAVGKALVAYAEELTTAKVADDNKTELEKKAKEGFELVVPKTKVALDIQKSKAAEEAKKKMDTYAKTLIKTYSGTSKLEIVRNAEQDNTFINTKVNVGTAGSEEIQKRHSLDGGLAFTAEYEKVYQDVLVAPMKKAALLKLGVGRREFRRSKELNEFRQKLKDSAREQARADIDSDIDTNSLTASKGEMTKQYYAMAAKTKAYASSKVSVDAVMGTEADAIVEKVVPKITTTEGLKQAGKTSAYDIARENAQATDKIKAAAVSGATLKATELLKEKKSEAINDARKLTKGDKEVAGSTPDAAKTAAINTGVKTEVTRDEIGKKAIKESVTADNLSSGFAKLGKLIDISTPNAGDASSFDVELKIPFASASGGGQAYFLFGFGGEAERESDELSVNTQITLGAGFQTFGFDANFRLGLFLEAKGKDTTNVMNLLSYGLYRQVPQSAAEYFWGQGGKSGESTRIEAEKWAMMIEEQDMSGDGSVDVGLLMKIAMEANAGVAEFSAELAYKRLSRYNKEVIAEKGKDAAGVKLPANLRGDSIGKGEIRNVVDAATEIEVKFGKDSVAFGLEGSMVFVRTGDDLRIRELSLEASGTVPSQFGEESGEFTRIASKISAACVGSGKNLIALLKKTANQESDKGKRAVGTALDSGSDALFMGDHFDQIGASLAEKIQGDETVNDTIRSWVTGDEMRSSASETVNKIGLSNALKFALSFEKKWNAAGVGGDWEVALEASQVKSMEVDAEIVKVAVEKSKRLGKIGLASKGGALSGSAEALGHEIA</sequence>
<feature type="compositionally biased region" description="Polar residues" evidence="1">
    <location>
        <begin position="8"/>
        <end position="24"/>
    </location>
</feature>